<keyword evidence="8" id="KW-1185">Reference proteome</keyword>
<dbReference type="PROSITE" id="PS51782">
    <property type="entry name" value="LYSM"/>
    <property type="match status" value="1"/>
</dbReference>
<dbReference type="InterPro" id="IPR018392">
    <property type="entry name" value="LysM"/>
</dbReference>
<evidence type="ECO:0000259" key="6">
    <source>
        <dbReference type="PROSITE" id="PS51782"/>
    </source>
</evidence>
<dbReference type="AlphaFoldDB" id="A0A2U2PA16"/>
<dbReference type="EMBL" id="QEAS01000030">
    <property type="protein sequence ID" value="PWG78210.1"/>
    <property type="molecule type" value="Genomic_DNA"/>
</dbReference>
<dbReference type="GO" id="GO:0031640">
    <property type="term" value="P:killing of cells of another organism"/>
    <property type="evidence" value="ECO:0007669"/>
    <property type="project" value="UniProtKB-KW"/>
</dbReference>
<keyword evidence="1" id="KW-0929">Antimicrobial</keyword>
<evidence type="ECO:0000256" key="2">
    <source>
        <dbReference type="ARBA" id="ARBA00022638"/>
    </source>
</evidence>
<evidence type="ECO:0000256" key="4">
    <source>
        <dbReference type="ARBA" id="ARBA00032108"/>
    </source>
</evidence>
<keyword evidence="3" id="KW-0378">Hydrolase</keyword>
<gene>
    <name evidence="7" type="ORF">DDR33_23385</name>
</gene>
<dbReference type="GO" id="GO:0004040">
    <property type="term" value="F:amidase activity"/>
    <property type="evidence" value="ECO:0007669"/>
    <property type="project" value="InterPro"/>
</dbReference>
<dbReference type="PANTHER" id="PTHR33308">
    <property type="entry name" value="PEPTIDOGLYCAN HYDROLASE FLGJ"/>
    <property type="match status" value="1"/>
</dbReference>
<name>A0A2U2PA16_9SPHI</name>
<accession>A0A2U2PA16</accession>
<dbReference type="Gene3D" id="1.10.530.10">
    <property type="match status" value="1"/>
</dbReference>
<dbReference type="InterPro" id="IPR036779">
    <property type="entry name" value="LysM_dom_sf"/>
</dbReference>
<dbReference type="SMART" id="SM00047">
    <property type="entry name" value="LYZ2"/>
    <property type="match status" value="1"/>
</dbReference>
<dbReference type="InterPro" id="IPR051056">
    <property type="entry name" value="Glycosyl_Hydrolase_73"/>
</dbReference>
<dbReference type="PANTHER" id="PTHR33308:SF9">
    <property type="entry name" value="PEPTIDOGLYCAN HYDROLASE FLGJ"/>
    <property type="match status" value="1"/>
</dbReference>
<feature type="chain" id="PRO_5015656131" description="Peptidoglycan hydrolase" evidence="5">
    <location>
        <begin position="21"/>
        <end position="227"/>
    </location>
</feature>
<feature type="signal peptide" evidence="5">
    <location>
        <begin position="1"/>
        <end position="20"/>
    </location>
</feature>
<organism evidence="7 8">
    <name type="scientific">Pararcticibacter amylolyticus</name>
    <dbReference type="NCBI Taxonomy" id="2173175"/>
    <lineage>
        <taxon>Bacteria</taxon>
        <taxon>Pseudomonadati</taxon>
        <taxon>Bacteroidota</taxon>
        <taxon>Sphingobacteriia</taxon>
        <taxon>Sphingobacteriales</taxon>
        <taxon>Sphingobacteriaceae</taxon>
        <taxon>Pararcticibacter</taxon>
    </lineage>
</organism>
<dbReference type="Proteomes" id="UP000245647">
    <property type="component" value="Unassembled WGS sequence"/>
</dbReference>
<keyword evidence="5" id="KW-0732">Signal</keyword>
<dbReference type="Gene3D" id="3.10.350.10">
    <property type="entry name" value="LysM domain"/>
    <property type="match status" value="1"/>
</dbReference>
<dbReference type="Pfam" id="PF01476">
    <property type="entry name" value="LysM"/>
    <property type="match status" value="1"/>
</dbReference>
<dbReference type="Pfam" id="PF01832">
    <property type="entry name" value="Glucosaminidase"/>
    <property type="match status" value="1"/>
</dbReference>
<evidence type="ECO:0000256" key="5">
    <source>
        <dbReference type="SAM" id="SignalP"/>
    </source>
</evidence>
<dbReference type="GO" id="GO:0042742">
    <property type="term" value="P:defense response to bacterium"/>
    <property type="evidence" value="ECO:0007669"/>
    <property type="project" value="UniProtKB-KW"/>
</dbReference>
<reference evidence="7 8" key="1">
    <citation type="submission" date="2018-04" db="EMBL/GenBank/DDBJ databases">
        <title>Pedobacter chongqingensis sp. nov., isolated from a rottenly hemp rope.</title>
        <authorList>
            <person name="Cai Y."/>
        </authorList>
    </citation>
    <scope>NUCLEOTIDE SEQUENCE [LARGE SCALE GENOMIC DNA]</scope>
    <source>
        <strain evidence="7 8">FJ4-8</strain>
    </source>
</reference>
<dbReference type="OrthoDB" id="977752at2"/>
<dbReference type="SUPFAM" id="SSF54106">
    <property type="entry name" value="LysM domain"/>
    <property type="match status" value="1"/>
</dbReference>
<proteinExistence type="predicted"/>
<protein>
    <recommendedName>
        <fullName evidence="4">Peptidoglycan hydrolase</fullName>
    </recommendedName>
</protein>
<dbReference type="InterPro" id="IPR002901">
    <property type="entry name" value="MGlyc_endo_b_GlcNAc-like_dom"/>
</dbReference>
<dbReference type="RefSeq" id="WP_109418230.1">
    <property type="nucleotide sequence ID" value="NZ_QEAS01000030.1"/>
</dbReference>
<evidence type="ECO:0000313" key="8">
    <source>
        <dbReference type="Proteomes" id="UP000245647"/>
    </source>
</evidence>
<evidence type="ECO:0000313" key="7">
    <source>
        <dbReference type="EMBL" id="PWG78210.1"/>
    </source>
</evidence>
<comment type="caution">
    <text evidence="7">The sequence shown here is derived from an EMBL/GenBank/DDBJ whole genome shotgun (WGS) entry which is preliminary data.</text>
</comment>
<keyword evidence="2" id="KW-0081">Bacteriolytic enzyme</keyword>
<feature type="domain" description="LysM" evidence="6">
    <location>
        <begin position="184"/>
        <end position="227"/>
    </location>
</feature>
<sequence>MLKRFIYASLMVSITGSLFAQTKTDDYIETYKEAAISTMNQHGIPASIVLGIAIHESASGTSRIARYLNNHFGLKGKSGPKKIKSAYKGYENVEDCYSDFIAHLKTRFTGLFTKYTPADYRGWARGIQRGGYAHSRTWASQVTAIIKKYHLYELDSNANNPAAFSVLTPVKYEEEKEKEETGPMVYLVRKGDTLLEIAKRFGTTVRELKLRNGLRSSLLQIGQRLHL</sequence>
<dbReference type="SMART" id="SM00257">
    <property type="entry name" value="LysM"/>
    <property type="match status" value="1"/>
</dbReference>
<evidence type="ECO:0000256" key="1">
    <source>
        <dbReference type="ARBA" id="ARBA00022529"/>
    </source>
</evidence>
<evidence type="ECO:0000256" key="3">
    <source>
        <dbReference type="ARBA" id="ARBA00022801"/>
    </source>
</evidence>
<dbReference type="CDD" id="cd00118">
    <property type="entry name" value="LysM"/>
    <property type="match status" value="1"/>
</dbReference>